<gene>
    <name evidence="1" type="ORF">TRAPUB_9224</name>
</gene>
<proteinExistence type="predicted"/>
<evidence type="ECO:0000313" key="1">
    <source>
        <dbReference type="EMBL" id="OJT14113.1"/>
    </source>
</evidence>
<dbReference type="EMBL" id="MNAD01000321">
    <property type="protein sequence ID" value="OJT14113.1"/>
    <property type="molecule type" value="Genomic_DNA"/>
</dbReference>
<name>A0A1M2W2T4_TRAPU</name>
<organism evidence="1 2">
    <name type="scientific">Trametes pubescens</name>
    <name type="common">White-rot fungus</name>
    <dbReference type="NCBI Taxonomy" id="154538"/>
    <lineage>
        <taxon>Eukaryota</taxon>
        <taxon>Fungi</taxon>
        <taxon>Dikarya</taxon>
        <taxon>Basidiomycota</taxon>
        <taxon>Agaricomycotina</taxon>
        <taxon>Agaricomycetes</taxon>
        <taxon>Polyporales</taxon>
        <taxon>Polyporaceae</taxon>
        <taxon>Trametes</taxon>
    </lineage>
</organism>
<sequence length="67" mass="7357">MTRPAKLESSGREVEARMWQTANASDASPKARHGALALFGSRGYPDRALDPFTALESLLFYPRSESS</sequence>
<evidence type="ECO:0000313" key="2">
    <source>
        <dbReference type="Proteomes" id="UP000184267"/>
    </source>
</evidence>
<comment type="caution">
    <text evidence="1">The sequence shown here is derived from an EMBL/GenBank/DDBJ whole genome shotgun (WGS) entry which is preliminary data.</text>
</comment>
<dbReference type="Proteomes" id="UP000184267">
    <property type="component" value="Unassembled WGS sequence"/>
</dbReference>
<accession>A0A1M2W2T4</accession>
<dbReference type="AlphaFoldDB" id="A0A1M2W2T4"/>
<reference evidence="1 2" key="1">
    <citation type="submission" date="2016-10" db="EMBL/GenBank/DDBJ databases">
        <title>Genome sequence of the basidiomycete white-rot fungus Trametes pubescens.</title>
        <authorList>
            <person name="Makela M.R."/>
            <person name="Granchi Z."/>
            <person name="Peng M."/>
            <person name="De Vries R.P."/>
            <person name="Grigoriev I."/>
            <person name="Riley R."/>
            <person name="Hilden K."/>
        </authorList>
    </citation>
    <scope>NUCLEOTIDE SEQUENCE [LARGE SCALE GENOMIC DNA]</scope>
    <source>
        <strain evidence="1 2">FBCC735</strain>
    </source>
</reference>
<protein>
    <submittedName>
        <fullName evidence="1">Uncharacterized protein</fullName>
    </submittedName>
</protein>
<keyword evidence="2" id="KW-1185">Reference proteome</keyword>